<gene>
    <name evidence="1" type="ORF">EN45_057960</name>
</gene>
<dbReference type="AlphaFoldDB" id="A0A167SJ13"/>
<organism evidence="1">
    <name type="scientific">Penicillium chrysogenum</name>
    <name type="common">Penicillium notatum</name>
    <dbReference type="NCBI Taxonomy" id="5076"/>
    <lineage>
        <taxon>Eukaryota</taxon>
        <taxon>Fungi</taxon>
        <taxon>Dikarya</taxon>
        <taxon>Ascomycota</taxon>
        <taxon>Pezizomycotina</taxon>
        <taxon>Eurotiomycetes</taxon>
        <taxon>Eurotiomycetidae</taxon>
        <taxon>Eurotiales</taxon>
        <taxon>Aspergillaceae</taxon>
        <taxon>Penicillium</taxon>
        <taxon>Penicillium chrysogenum species complex</taxon>
    </lineage>
</organism>
<dbReference type="EMBL" id="CM002799">
    <property type="protein sequence ID" value="KZN87238.1"/>
    <property type="molecule type" value="Genomic_DNA"/>
</dbReference>
<dbReference type="Proteomes" id="UP000076449">
    <property type="component" value="Chromosome II"/>
</dbReference>
<protein>
    <submittedName>
        <fullName evidence="1">Putative ariadne-like RING finger protein</fullName>
    </submittedName>
</protein>
<dbReference type="PhylomeDB" id="A0A167SJ13"/>
<name>A0A167SJ13_PENCH</name>
<accession>A0A167SJ13</accession>
<reference evidence="1" key="1">
    <citation type="journal article" date="2014" name="Genome Announc.">
        <title>Complete sequencing and chromosome-scale genome assembly of the industrial progenitor strain P2niaD18 from the penicillin producer Penicillium chrysogenum.</title>
        <authorList>
            <person name="Specht T."/>
            <person name="Dahlmann T.A."/>
            <person name="Zadra I."/>
            <person name="Kurnsteiner H."/>
            <person name="Kuck U."/>
        </authorList>
    </citation>
    <scope>NUCLEOTIDE SEQUENCE [LARGE SCALE GENOMIC DNA]</scope>
    <source>
        <strain evidence="1">P2niaD18</strain>
    </source>
</reference>
<proteinExistence type="predicted"/>
<evidence type="ECO:0000313" key="1">
    <source>
        <dbReference type="EMBL" id="KZN87238.1"/>
    </source>
</evidence>
<sequence>MEHDLLFIVDASTYRSCYLRSLTASLPEIISFSTQTRCFTRIGVLACYGYNCDNVLEWSGWLNKGEQRHSQEKQPDLVAFAKRLRANRNTESKSAIKTALAKACEVMRSNTKTLILLYTDKCPIPNVHYPGKFCSGSMEKAALLAPESYSRYGFACIDWVSACNTLRDGPKQAQVFTILHKFVEEANAAWYIYLSTRTDGACVQLRSDLKGDIAKVIVDLLLSWMEVEKGPSSVKEAQEDCLADLLRYISVTEIDSIENEQDKSTFPYFDTGKWIYLYGNENISKVRLTTDVMKEYVPKKTAPMPDLAEEITSIINSVPDTEMYPCAFLDPTLDFSHKWHDYAHDGTNRPVSHMTRSELLQIGRSCNPGVLRRFGAILTRMTVISSAREIPDHISSADPDPVVKIPLVLIKEKYNRQFWKVLLHTVEPGTKLPARSAALLAALSLRMGIVPLMKVAEQEMLAFKDKWNDPSIPQTWTLGCLTLLIGSDEAHQKQQEMSLTDNRSRILHPTDRTLFDRLVTFKRLEQRTCVQLRARVRRIADKTIAPVGPLVTCRECQYPQSVTLMGSNGKCGLCLDSYVDKERKNMYTDATSTAIWVECSSRSCRAQYVVHNPNGLRMSRPAKCYYCRSQGSQDNSPDHVKQDESPAPTVQCTLCLNRIIWPEEYRASFKEWDFICPLCTSGYELTTTLEVTPQELFTENKFSWFIQDANGLEVCLQNGSNFYRSESIFQIITRLGSEGFLSRIRLFPSPEPELRYHGKPIHNSKQLVSTLQKLVADDKTSDNKCSLCFDQCGKVYPACGRDGCPQRMCFTCVERWHKCNSAGCVINTEMLGCPFCRRYPTPRLLAKYGMLIHSVKDIGKAVRDKRKFIYAWCLECATAKVVMERSCMPEKPLELTGWICDECLLEIFRKSSVDVSTVIEDT</sequence>